<keyword evidence="7" id="KW-1185">Reference proteome</keyword>
<dbReference type="PROSITE" id="PS00134">
    <property type="entry name" value="TRYPSIN_HIS"/>
    <property type="match status" value="1"/>
</dbReference>
<feature type="domain" description="Peptidase S1" evidence="5">
    <location>
        <begin position="37"/>
        <end position="268"/>
    </location>
</feature>
<dbReference type="SMART" id="SM00020">
    <property type="entry name" value="Tryp_SPc"/>
    <property type="match status" value="1"/>
</dbReference>
<gene>
    <name evidence="6" type="ORF">FHS82_001593</name>
</gene>
<dbReference type="PANTHER" id="PTHR24276:SF98">
    <property type="entry name" value="FI18310P1-RELATED"/>
    <property type="match status" value="1"/>
</dbReference>
<dbReference type="InterPro" id="IPR043504">
    <property type="entry name" value="Peptidase_S1_PA_chymotrypsin"/>
</dbReference>
<dbReference type="Proteomes" id="UP001429580">
    <property type="component" value="Unassembled WGS sequence"/>
</dbReference>
<evidence type="ECO:0000313" key="6">
    <source>
        <dbReference type="EMBL" id="NIJ57757.1"/>
    </source>
</evidence>
<keyword evidence="4" id="KW-0732">Signal</keyword>
<evidence type="ECO:0000259" key="5">
    <source>
        <dbReference type="PROSITE" id="PS50240"/>
    </source>
</evidence>
<comment type="caution">
    <text evidence="6">The sequence shown here is derived from an EMBL/GenBank/DDBJ whole genome shotgun (WGS) entry which is preliminary data.</text>
</comment>
<comment type="similarity">
    <text evidence="1">Belongs to the peptidase S1 family.</text>
</comment>
<dbReference type="GO" id="GO:0006508">
    <property type="term" value="P:proteolysis"/>
    <property type="evidence" value="ECO:0007669"/>
    <property type="project" value="UniProtKB-KW"/>
</dbReference>
<evidence type="ECO:0000256" key="1">
    <source>
        <dbReference type="ARBA" id="ARBA00007664"/>
    </source>
</evidence>
<dbReference type="Pfam" id="PF00089">
    <property type="entry name" value="Trypsin"/>
    <property type="match status" value="1"/>
</dbReference>
<dbReference type="EMBL" id="JAASQI010000003">
    <property type="protein sequence ID" value="NIJ57757.1"/>
    <property type="molecule type" value="Genomic_DNA"/>
</dbReference>
<dbReference type="InterPro" id="IPR001254">
    <property type="entry name" value="Trypsin_dom"/>
</dbReference>
<sequence length="268" mass="27255">MMILRKSARVNARVHVAVATVVASLVAGLAATPAAAIVRGAENGGPLKARTVMVLSKGGGVCSGIVLARDAVLTAGHCVAGGREIRVHFRDPSGEPVLLEPAEVATHGGYNAGAIEARQRSIDLALIRLPAPLPARFAPAALSAAKLPRAGTPVTALGWGTAAEGDPKTMGTFRAAELVTVEPYGPGKILLWAADPSGLGKRPGAGVCQGDSGGPIVRGDGAVIAVSTWAKGAGNSQCGLYTQGVLVAPQRGFIDGTLNRWGRTAEWR</sequence>
<dbReference type="RefSeq" id="WP_377700215.1">
    <property type="nucleotide sequence ID" value="NZ_JAASQI010000003.1"/>
</dbReference>
<dbReference type="InterPro" id="IPR009003">
    <property type="entry name" value="Peptidase_S1_PA"/>
</dbReference>
<dbReference type="InterPro" id="IPR050430">
    <property type="entry name" value="Peptidase_S1"/>
</dbReference>
<evidence type="ECO:0000256" key="4">
    <source>
        <dbReference type="SAM" id="SignalP"/>
    </source>
</evidence>
<evidence type="ECO:0000256" key="2">
    <source>
        <dbReference type="ARBA" id="ARBA00023157"/>
    </source>
</evidence>
<keyword evidence="2" id="KW-1015">Disulfide bond</keyword>
<feature type="chain" id="PRO_5046442868" evidence="4">
    <location>
        <begin position="37"/>
        <end position="268"/>
    </location>
</feature>
<name>A0ABX0UXU7_9HYPH</name>
<proteinExistence type="inferred from homology"/>
<dbReference type="InterPro" id="IPR018114">
    <property type="entry name" value="TRYPSIN_HIS"/>
</dbReference>
<dbReference type="PROSITE" id="PS00135">
    <property type="entry name" value="TRYPSIN_SER"/>
    <property type="match status" value="1"/>
</dbReference>
<keyword evidence="3" id="KW-0378">Hydrolase</keyword>
<dbReference type="Gene3D" id="2.40.10.10">
    <property type="entry name" value="Trypsin-like serine proteases"/>
    <property type="match status" value="2"/>
</dbReference>
<dbReference type="SUPFAM" id="SSF50494">
    <property type="entry name" value="Trypsin-like serine proteases"/>
    <property type="match status" value="1"/>
</dbReference>
<keyword evidence="3" id="KW-0720">Serine protease</keyword>
<accession>A0ABX0UXU7</accession>
<dbReference type="PROSITE" id="PS50240">
    <property type="entry name" value="TRYPSIN_DOM"/>
    <property type="match status" value="1"/>
</dbReference>
<organism evidence="6 7">
    <name type="scientific">Pseudochelatococcus lubricantis</name>
    <dbReference type="NCBI Taxonomy" id="1538102"/>
    <lineage>
        <taxon>Bacteria</taxon>
        <taxon>Pseudomonadati</taxon>
        <taxon>Pseudomonadota</taxon>
        <taxon>Alphaproteobacteria</taxon>
        <taxon>Hyphomicrobiales</taxon>
        <taxon>Chelatococcaceae</taxon>
        <taxon>Pseudochelatococcus</taxon>
    </lineage>
</organism>
<dbReference type="InterPro" id="IPR001314">
    <property type="entry name" value="Peptidase_S1A"/>
</dbReference>
<evidence type="ECO:0000256" key="3">
    <source>
        <dbReference type="RuleBase" id="RU363034"/>
    </source>
</evidence>
<dbReference type="InterPro" id="IPR033116">
    <property type="entry name" value="TRYPSIN_SER"/>
</dbReference>
<keyword evidence="3 6" id="KW-0645">Protease</keyword>
<reference evidence="6 7" key="1">
    <citation type="submission" date="2020-03" db="EMBL/GenBank/DDBJ databases">
        <title>Genomic Encyclopedia of Type Strains, Phase IV (KMG-IV): sequencing the most valuable type-strain genomes for metagenomic binning, comparative biology and taxonomic classification.</title>
        <authorList>
            <person name="Goeker M."/>
        </authorList>
    </citation>
    <scope>NUCLEOTIDE SEQUENCE [LARGE SCALE GENOMIC DNA]</scope>
    <source>
        <strain evidence="6 7">DSM 103870</strain>
    </source>
</reference>
<dbReference type="PRINTS" id="PR00722">
    <property type="entry name" value="CHYMOTRYPSIN"/>
</dbReference>
<protein>
    <submittedName>
        <fullName evidence="6">S1-C subfamily serine protease</fullName>
    </submittedName>
</protein>
<dbReference type="PANTHER" id="PTHR24276">
    <property type="entry name" value="POLYSERASE-RELATED"/>
    <property type="match status" value="1"/>
</dbReference>
<dbReference type="GO" id="GO:0008233">
    <property type="term" value="F:peptidase activity"/>
    <property type="evidence" value="ECO:0007669"/>
    <property type="project" value="UniProtKB-KW"/>
</dbReference>
<feature type="signal peptide" evidence="4">
    <location>
        <begin position="1"/>
        <end position="36"/>
    </location>
</feature>
<evidence type="ECO:0000313" key="7">
    <source>
        <dbReference type="Proteomes" id="UP001429580"/>
    </source>
</evidence>